<feature type="transmembrane region" description="Helical" evidence="1">
    <location>
        <begin position="58"/>
        <end position="80"/>
    </location>
</feature>
<evidence type="ECO:0000313" key="3">
    <source>
        <dbReference type="Proteomes" id="UP000579281"/>
    </source>
</evidence>
<protein>
    <recommendedName>
        <fullName evidence="4">DUF401 family protein</fullName>
    </recommendedName>
</protein>
<dbReference type="EMBL" id="JACHEN010000005">
    <property type="protein sequence ID" value="MBB6215115.1"/>
    <property type="molecule type" value="Genomic_DNA"/>
</dbReference>
<feature type="transmembrane region" description="Helical" evidence="1">
    <location>
        <begin position="211"/>
        <end position="229"/>
    </location>
</feature>
<feature type="transmembrane region" description="Helical" evidence="1">
    <location>
        <begin position="174"/>
        <end position="191"/>
    </location>
</feature>
<feature type="transmembrane region" description="Helical" evidence="1">
    <location>
        <begin position="100"/>
        <end position="125"/>
    </location>
</feature>
<name>A0A841KYA8_9FIRM</name>
<feature type="transmembrane region" description="Helical" evidence="1">
    <location>
        <begin position="235"/>
        <end position="252"/>
    </location>
</feature>
<evidence type="ECO:0000313" key="2">
    <source>
        <dbReference type="EMBL" id="MBB6215115.1"/>
    </source>
</evidence>
<dbReference type="InterPro" id="IPR007294">
    <property type="entry name" value="DUF401"/>
</dbReference>
<dbReference type="Proteomes" id="UP000579281">
    <property type="component" value="Unassembled WGS sequence"/>
</dbReference>
<organism evidence="2 3">
    <name type="scientific">Anaerosolibacter carboniphilus</name>
    <dbReference type="NCBI Taxonomy" id="1417629"/>
    <lineage>
        <taxon>Bacteria</taxon>
        <taxon>Bacillati</taxon>
        <taxon>Bacillota</taxon>
        <taxon>Clostridia</taxon>
        <taxon>Peptostreptococcales</taxon>
        <taxon>Thermotaleaceae</taxon>
        <taxon>Anaerosolibacter</taxon>
    </lineage>
</organism>
<keyword evidence="3" id="KW-1185">Reference proteome</keyword>
<dbReference type="AlphaFoldDB" id="A0A841KYA8"/>
<dbReference type="PANTHER" id="PTHR39556">
    <property type="entry name" value="PROTEIN, PUTATIVE-RELATED"/>
    <property type="match status" value="1"/>
</dbReference>
<feature type="transmembrane region" description="Helical" evidence="1">
    <location>
        <begin position="20"/>
        <end position="37"/>
    </location>
</feature>
<comment type="caution">
    <text evidence="2">The sequence shown here is derived from an EMBL/GenBank/DDBJ whole genome shotgun (WGS) entry which is preliminary data.</text>
</comment>
<feature type="transmembrane region" description="Helical" evidence="1">
    <location>
        <begin position="273"/>
        <end position="292"/>
    </location>
</feature>
<feature type="transmembrane region" description="Helical" evidence="1">
    <location>
        <begin position="352"/>
        <end position="373"/>
    </location>
</feature>
<feature type="transmembrane region" description="Helical" evidence="1">
    <location>
        <begin position="393"/>
        <end position="411"/>
    </location>
</feature>
<accession>A0A841KYA8</accession>
<keyword evidence="1" id="KW-1133">Transmembrane helix</keyword>
<proteinExistence type="predicted"/>
<sequence>MIVLTMLLSMGLTLFLVSRKINMGLSLAIGAVLLALLNGKDFHYLVQLIFRTFSEYATLTLALTIAFITILGHLMEKYLLLDRMIEILERMLGSAKATILLAPAIIGTLLVTGGALMSCPVVGSLGKRLELPGDKMASINLIFRHALYFVFPLSTTILLATQLGGFSVWDFIKLQFPMAVVMYVAGYLLYLKGSPEPKIEAMAWRDYFKSVLLFFYYSSPILVSLLGVVAFQLSFHVSLVFGILLSIGIHLLDERTNPKYHVEESLWLTLYKGIKPSMVVVILGIMIFKNVVNDLDGIYTYLNSLLAKGIPVELIIFIACAAISFPLGSTQPGIAILFPMILPLAPDAHTKLLYAMFVYTTSFMFYYISPIHLCQVLTLEFFEVKMKDLYKNYTYILPATYGTMILVYFLAR</sequence>
<evidence type="ECO:0008006" key="4">
    <source>
        <dbReference type="Google" id="ProtNLM"/>
    </source>
</evidence>
<feature type="transmembrane region" description="Helical" evidence="1">
    <location>
        <begin position="146"/>
        <end position="168"/>
    </location>
</feature>
<feature type="transmembrane region" description="Helical" evidence="1">
    <location>
        <begin position="312"/>
        <end position="340"/>
    </location>
</feature>
<reference evidence="2 3" key="1">
    <citation type="submission" date="2020-08" db="EMBL/GenBank/DDBJ databases">
        <title>Genomic Encyclopedia of Type Strains, Phase IV (KMG-IV): sequencing the most valuable type-strain genomes for metagenomic binning, comparative biology and taxonomic classification.</title>
        <authorList>
            <person name="Goeker M."/>
        </authorList>
    </citation>
    <scope>NUCLEOTIDE SEQUENCE [LARGE SCALE GENOMIC DNA]</scope>
    <source>
        <strain evidence="2 3">DSM 103526</strain>
    </source>
</reference>
<keyword evidence="1" id="KW-0472">Membrane</keyword>
<dbReference type="RefSeq" id="WP_184309114.1">
    <property type="nucleotide sequence ID" value="NZ_JACHEN010000005.1"/>
</dbReference>
<dbReference type="PANTHER" id="PTHR39556:SF1">
    <property type="entry name" value="PROTEIN, PUTATIVE-RELATED"/>
    <property type="match status" value="1"/>
</dbReference>
<evidence type="ECO:0000256" key="1">
    <source>
        <dbReference type="SAM" id="Phobius"/>
    </source>
</evidence>
<dbReference type="Pfam" id="PF04165">
    <property type="entry name" value="DUF401"/>
    <property type="match status" value="1"/>
</dbReference>
<gene>
    <name evidence="2" type="ORF">HNQ80_001204</name>
</gene>
<keyword evidence="1" id="KW-0812">Transmembrane</keyword>